<dbReference type="AlphaFoldDB" id="A0AAN6IT80"/>
<feature type="region of interest" description="Disordered" evidence="5">
    <location>
        <begin position="186"/>
        <end position="232"/>
    </location>
</feature>
<keyword evidence="3" id="KW-0804">Transcription</keyword>
<sequence length="820" mass="90566">MSLPSVTAQSSPTSDVNAPRKRRKRASAQGAADDCFTCATRNLECDRGRPYCSRCLADGRDCSGYKTQLTWGNGVASRGKLRGLSLPIAGAQKLATPNMTAKPKRKLSQQPRTTQSPPGKQHQTPSGQQNSCSPPIVQHGRSAAFANPPFGSANGQFPSVVPFSTTSWTQPIAPISSNPVATVAEPTHQSYTQGPSNPPLSSPLGGFNRRPGRDPGRPYRETERLPLTAHPYPSPQSAYLGCVLGPGPEDTSSAVYPSFPSPYGDVLSGEPQHVVRPKGNAPLTQSLPHQTLTAEFEEDVEEVRRDHADAGLAETEDGSTFGLGIAPFNYSLTQSPLLRMGAIGATPRMQYLIRYYVEVISPVIVAFDGPSNPYKTQILRLASRSETLQHAISALSASNLRQRRETGALSTGKTDPTRRSSMAHLTMTNGLLDDMSAEEQAREESIHKAIAIQSLNKQLADPLQRKDDAILATLLILCLFHICDSGIAKFQTQFAGVKKLLGLRRNDPGLNTKETKWFTRMFTWFDAMTATVNDREGQLRGHHVDVSASPDEEWALENLAGCDGQLFKTIARLGRLNVLSQGKPVKETVALVTRPLPPMPAELNMDYSNFDGNGFMQLLEDEELYRIRSADQDVKAQFWREWREIRQVLQLWEFDSTALGSSRPDAPSLTGDQRIDLYNISESFRYAALLYTERLAKPTVSSTEPAIRSLVQKCLGYIKAVKSDVYLLWPLFITGSECVDGEDRGVIRQRCLDIQKDSGFLNNKSCLELLEKVWQRSDKKQRRFKDRAALNIENNVAEDAGLRFRTVMKLEGNRGEYIVV</sequence>
<dbReference type="PANTHER" id="PTHR31069:SF28">
    <property type="entry name" value="ZN(II)2CYS6 TRANSCRIPTION FACTOR (EUROFUNG)"/>
    <property type="match status" value="1"/>
</dbReference>
<dbReference type="InterPro" id="IPR021858">
    <property type="entry name" value="Fun_TF"/>
</dbReference>
<evidence type="ECO:0000313" key="7">
    <source>
        <dbReference type="EMBL" id="KAJ8986581.1"/>
    </source>
</evidence>
<comment type="caution">
    <text evidence="7">The sequence shown here is derived from an EMBL/GenBank/DDBJ whole genome shotgun (WGS) entry which is preliminary data.</text>
</comment>
<dbReference type="GO" id="GO:0000981">
    <property type="term" value="F:DNA-binding transcription factor activity, RNA polymerase II-specific"/>
    <property type="evidence" value="ECO:0007669"/>
    <property type="project" value="InterPro"/>
</dbReference>
<feature type="domain" description="Zn(2)-C6 fungal-type" evidence="6">
    <location>
        <begin position="34"/>
        <end position="63"/>
    </location>
</feature>
<accession>A0AAN6IT80</accession>
<protein>
    <recommendedName>
        <fullName evidence="6">Zn(2)-C6 fungal-type domain-containing protein</fullName>
    </recommendedName>
</protein>
<dbReference type="GO" id="GO:0008270">
    <property type="term" value="F:zinc ion binding"/>
    <property type="evidence" value="ECO:0007669"/>
    <property type="project" value="InterPro"/>
</dbReference>
<dbReference type="InterPro" id="IPR001138">
    <property type="entry name" value="Zn2Cys6_DnaBD"/>
</dbReference>
<keyword evidence="4" id="KW-0539">Nucleus</keyword>
<feature type="compositionally biased region" description="Basic and acidic residues" evidence="5">
    <location>
        <begin position="211"/>
        <end position="224"/>
    </location>
</feature>
<feature type="region of interest" description="Disordered" evidence="5">
    <location>
        <begin position="92"/>
        <end position="150"/>
    </location>
</feature>
<dbReference type="InterPro" id="IPR050675">
    <property type="entry name" value="OAF3"/>
</dbReference>
<dbReference type="PROSITE" id="PS50048">
    <property type="entry name" value="ZN2_CY6_FUNGAL_2"/>
    <property type="match status" value="1"/>
</dbReference>
<evidence type="ECO:0000256" key="3">
    <source>
        <dbReference type="ARBA" id="ARBA00023163"/>
    </source>
</evidence>
<dbReference type="GO" id="GO:0003677">
    <property type="term" value="F:DNA binding"/>
    <property type="evidence" value="ECO:0007669"/>
    <property type="project" value="UniProtKB-KW"/>
</dbReference>
<keyword evidence="1" id="KW-0805">Transcription regulation</keyword>
<feature type="compositionally biased region" description="Polar residues" evidence="5">
    <location>
        <begin position="1"/>
        <end position="16"/>
    </location>
</feature>
<keyword evidence="2" id="KW-0238">DNA-binding</keyword>
<dbReference type="Pfam" id="PF11951">
    <property type="entry name" value="Fungal_trans_2"/>
    <property type="match status" value="1"/>
</dbReference>
<feature type="region of interest" description="Disordered" evidence="5">
    <location>
        <begin position="1"/>
        <end position="27"/>
    </location>
</feature>
<evidence type="ECO:0000256" key="4">
    <source>
        <dbReference type="ARBA" id="ARBA00023242"/>
    </source>
</evidence>
<reference evidence="7" key="1">
    <citation type="submission" date="2023-01" db="EMBL/GenBank/DDBJ databases">
        <title>Exophiala dermititidis isolated from Cystic Fibrosis Patient.</title>
        <authorList>
            <person name="Kurbessoian T."/>
            <person name="Crocker A."/>
            <person name="Murante D."/>
            <person name="Hogan D.A."/>
            <person name="Stajich J.E."/>
        </authorList>
    </citation>
    <scope>NUCLEOTIDE SEQUENCE</scope>
    <source>
        <strain evidence="7">Ex8</strain>
    </source>
</reference>
<name>A0AAN6IT80_EXODE</name>
<evidence type="ECO:0000256" key="5">
    <source>
        <dbReference type="SAM" id="MobiDB-lite"/>
    </source>
</evidence>
<dbReference type="SUPFAM" id="SSF57701">
    <property type="entry name" value="Zn2/Cys6 DNA-binding domain"/>
    <property type="match status" value="1"/>
</dbReference>
<dbReference type="PANTHER" id="PTHR31069">
    <property type="entry name" value="OLEATE-ACTIVATED TRANSCRIPTION FACTOR 1-RELATED"/>
    <property type="match status" value="1"/>
</dbReference>
<evidence type="ECO:0000256" key="2">
    <source>
        <dbReference type="ARBA" id="ARBA00023125"/>
    </source>
</evidence>
<feature type="compositionally biased region" description="Polar residues" evidence="5">
    <location>
        <begin position="108"/>
        <end position="133"/>
    </location>
</feature>
<evidence type="ECO:0000256" key="1">
    <source>
        <dbReference type="ARBA" id="ARBA00023015"/>
    </source>
</evidence>
<dbReference type="CDD" id="cd00067">
    <property type="entry name" value="GAL4"/>
    <property type="match status" value="1"/>
</dbReference>
<evidence type="ECO:0000259" key="6">
    <source>
        <dbReference type="PROSITE" id="PS50048"/>
    </source>
</evidence>
<dbReference type="InterPro" id="IPR036864">
    <property type="entry name" value="Zn2-C6_fun-type_DNA-bd_sf"/>
</dbReference>
<gene>
    <name evidence="7" type="ORF">HRR80_009301</name>
</gene>
<proteinExistence type="predicted"/>
<evidence type="ECO:0000313" key="8">
    <source>
        <dbReference type="Proteomes" id="UP001161757"/>
    </source>
</evidence>
<dbReference type="EMBL" id="JAJGCB010000034">
    <property type="protein sequence ID" value="KAJ8986581.1"/>
    <property type="molecule type" value="Genomic_DNA"/>
</dbReference>
<organism evidence="7 8">
    <name type="scientific">Exophiala dermatitidis</name>
    <name type="common">Black yeast-like fungus</name>
    <name type="synonym">Wangiella dermatitidis</name>
    <dbReference type="NCBI Taxonomy" id="5970"/>
    <lineage>
        <taxon>Eukaryota</taxon>
        <taxon>Fungi</taxon>
        <taxon>Dikarya</taxon>
        <taxon>Ascomycota</taxon>
        <taxon>Pezizomycotina</taxon>
        <taxon>Eurotiomycetes</taxon>
        <taxon>Chaetothyriomycetidae</taxon>
        <taxon>Chaetothyriales</taxon>
        <taxon>Herpotrichiellaceae</taxon>
        <taxon>Exophiala</taxon>
    </lineage>
</organism>
<dbReference type="Proteomes" id="UP001161757">
    <property type="component" value="Unassembled WGS sequence"/>
</dbReference>